<dbReference type="Gene3D" id="3.10.290.10">
    <property type="entry name" value="RNA-binding S4 domain"/>
    <property type="match status" value="1"/>
</dbReference>
<evidence type="ECO:0000259" key="7">
    <source>
        <dbReference type="SMART" id="SM01390"/>
    </source>
</evidence>
<protein>
    <submittedName>
        <fullName evidence="8">Uncharacterized protein</fullName>
    </submittedName>
</protein>
<dbReference type="GO" id="GO:0006412">
    <property type="term" value="P:translation"/>
    <property type="evidence" value="ECO:0007669"/>
    <property type="project" value="InterPro"/>
</dbReference>
<dbReference type="GO" id="GO:0003735">
    <property type="term" value="F:structural constituent of ribosome"/>
    <property type="evidence" value="ECO:0007669"/>
    <property type="project" value="InterPro"/>
</dbReference>
<feature type="domain" description="Small ribosomal subunit protein uS4 N-terminal" evidence="7">
    <location>
        <begin position="3"/>
        <end position="97"/>
    </location>
</feature>
<evidence type="ECO:0000256" key="2">
    <source>
        <dbReference type="ARBA" id="ARBA00022730"/>
    </source>
</evidence>
<dbReference type="Pfam" id="PF00163">
    <property type="entry name" value="Ribosomal_S4"/>
    <property type="match status" value="1"/>
</dbReference>
<evidence type="ECO:0000256" key="3">
    <source>
        <dbReference type="ARBA" id="ARBA00022884"/>
    </source>
</evidence>
<name>A0A0F9PFZ1_9ZZZZ</name>
<keyword evidence="5" id="KW-0687">Ribonucleoprotein</keyword>
<evidence type="ECO:0000256" key="4">
    <source>
        <dbReference type="ARBA" id="ARBA00022980"/>
    </source>
</evidence>
<dbReference type="SMART" id="SM01390">
    <property type="entry name" value="Ribosomal_S4"/>
    <property type="match status" value="1"/>
</dbReference>
<keyword evidence="3" id="KW-0694">RNA-binding</keyword>
<dbReference type="SUPFAM" id="SSF55174">
    <property type="entry name" value="Alpha-L RNA-binding motif"/>
    <property type="match status" value="1"/>
</dbReference>
<accession>A0A0F9PFZ1</accession>
<sequence>MARYKDAVCKLCRREREKLFLKGQKCVSEKCPVEKKPYPPGEHGQRRVKETQYLIQLREKQKAKNSYGVLEKQFRRYYEIAARKKGITGENLLQLLESRLDNIIYRAGFAASRADARQLVRHNHVKVNDGRVNIPSYLTKEGDVVAIVDKSKELLRIQSFLNNKARQEIPDWLRVDDQKLTVQINYLPARDDIAFPVKEQLIVELYSK</sequence>
<dbReference type="FunFam" id="3.10.290.10:FF:000001">
    <property type="entry name" value="30S ribosomal protein S4"/>
    <property type="match status" value="1"/>
</dbReference>
<gene>
    <name evidence="8" type="ORF">LCGC14_0847860</name>
</gene>
<dbReference type="SMART" id="SM00363">
    <property type="entry name" value="S4"/>
    <property type="match status" value="1"/>
</dbReference>
<reference evidence="8" key="1">
    <citation type="journal article" date="2015" name="Nature">
        <title>Complex archaea that bridge the gap between prokaryotes and eukaryotes.</title>
        <authorList>
            <person name="Spang A."/>
            <person name="Saw J.H."/>
            <person name="Jorgensen S.L."/>
            <person name="Zaremba-Niedzwiedzka K."/>
            <person name="Martijn J."/>
            <person name="Lind A.E."/>
            <person name="van Eijk R."/>
            <person name="Schleper C."/>
            <person name="Guy L."/>
            <person name="Ettema T.J."/>
        </authorList>
    </citation>
    <scope>NUCLEOTIDE SEQUENCE</scope>
</reference>
<keyword evidence="4" id="KW-0689">Ribosomal protein</keyword>
<feature type="domain" description="RNA-binding S4" evidence="6">
    <location>
        <begin position="98"/>
        <end position="162"/>
    </location>
</feature>
<evidence type="ECO:0000259" key="6">
    <source>
        <dbReference type="SMART" id="SM00363"/>
    </source>
</evidence>
<dbReference type="InterPro" id="IPR002942">
    <property type="entry name" value="S4_RNA-bd"/>
</dbReference>
<dbReference type="Pfam" id="PF01479">
    <property type="entry name" value="S4"/>
    <property type="match status" value="1"/>
</dbReference>
<dbReference type="PANTHER" id="PTHR11831:SF4">
    <property type="entry name" value="SMALL RIBOSOMAL SUBUNIT PROTEIN US4M"/>
    <property type="match status" value="1"/>
</dbReference>
<comment type="similarity">
    <text evidence="1">Belongs to the universal ribosomal protein uS4 family.</text>
</comment>
<dbReference type="GO" id="GO:0015935">
    <property type="term" value="C:small ribosomal subunit"/>
    <property type="evidence" value="ECO:0007669"/>
    <property type="project" value="InterPro"/>
</dbReference>
<dbReference type="InterPro" id="IPR018079">
    <property type="entry name" value="Ribosomal_uS4_CS"/>
</dbReference>
<dbReference type="FunFam" id="1.10.1050.10:FF:000001">
    <property type="entry name" value="30S ribosomal protein S4"/>
    <property type="match status" value="1"/>
</dbReference>
<dbReference type="Gene3D" id="1.10.1050.10">
    <property type="entry name" value="Ribosomal Protein S4 Delta 41, Chain A, domain 1"/>
    <property type="match status" value="1"/>
</dbReference>
<dbReference type="HAMAP" id="MF_01306_B">
    <property type="entry name" value="Ribosomal_uS4_B"/>
    <property type="match status" value="1"/>
</dbReference>
<dbReference type="AlphaFoldDB" id="A0A0F9PFZ1"/>
<dbReference type="PROSITE" id="PS00632">
    <property type="entry name" value="RIBOSOMAL_S4"/>
    <property type="match status" value="1"/>
</dbReference>
<dbReference type="PROSITE" id="PS50889">
    <property type="entry name" value="S4"/>
    <property type="match status" value="1"/>
</dbReference>
<evidence type="ECO:0000256" key="5">
    <source>
        <dbReference type="ARBA" id="ARBA00023274"/>
    </source>
</evidence>
<dbReference type="InterPro" id="IPR005709">
    <property type="entry name" value="Ribosomal_uS4_bac-type"/>
</dbReference>
<evidence type="ECO:0000313" key="8">
    <source>
        <dbReference type="EMBL" id="KKN29064.1"/>
    </source>
</evidence>
<keyword evidence="2" id="KW-0699">rRNA-binding</keyword>
<dbReference type="NCBIfam" id="TIGR01017">
    <property type="entry name" value="rpsD_bact"/>
    <property type="match status" value="1"/>
</dbReference>
<dbReference type="CDD" id="cd00165">
    <property type="entry name" value="S4"/>
    <property type="match status" value="1"/>
</dbReference>
<dbReference type="EMBL" id="LAZR01002513">
    <property type="protein sequence ID" value="KKN29064.1"/>
    <property type="molecule type" value="Genomic_DNA"/>
</dbReference>
<comment type="caution">
    <text evidence="8">The sequence shown here is derived from an EMBL/GenBank/DDBJ whole genome shotgun (WGS) entry which is preliminary data.</text>
</comment>
<dbReference type="InterPro" id="IPR001912">
    <property type="entry name" value="Ribosomal_uS4_N"/>
</dbReference>
<dbReference type="InterPro" id="IPR036986">
    <property type="entry name" value="S4_RNA-bd_sf"/>
</dbReference>
<dbReference type="GO" id="GO:0042274">
    <property type="term" value="P:ribosomal small subunit biogenesis"/>
    <property type="evidence" value="ECO:0007669"/>
    <property type="project" value="TreeGrafter"/>
</dbReference>
<evidence type="ECO:0000256" key="1">
    <source>
        <dbReference type="ARBA" id="ARBA00007465"/>
    </source>
</evidence>
<dbReference type="GO" id="GO:0019843">
    <property type="term" value="F:rRNA binding"/>
    <property type="evidence" value="ECO:0007669"/>
    <property type="project" value="UniProtKB-KW"/>
</dbReference>
<dbReference type="PANTHER" id="PTHR11831">
    <property type="entry name" value="30S 40S RIBOSOMAL PROTEIN"/>
    <property type="match status" value="1"/>
</dbReference>
<dbReference type="InterPro" id="IPR022801">
    <property type="entry name" value="Ribosomal_uS4"/>
</dbReference>
<organism evidence="8">
    <name type="scientific">marine sediment metagenome</name>
    <dbReference type="NCBI Taxonomy" id="412755"/>
    <lineage>
        <taxon>unclassified sequences</taxon>
        <taxon>metagenomes</taxon>
        <taxon>ecological metagenomes</taxon>
    </lineage>
</organism>
<proteinExistence type="inferred from homology"/>
<dbReference type="NCBIfam" id="NF003717">
    <property type="entry name" value="PRK05327.1"/>
    <property type="match status" value="1"/>
</dbReference>